<keyword evidence="4" id="KW-0378">Hydrolase</keyword>
<keyword evidence="3" id="KW-0732">Signal</keyword>
<organism evidence="10">
    <name type="scientific">Bionectria ochroleuca</name>
    <name type="common">Gliocladium roseum</name>
    <dbReference type="NCBI Taxonomy" id="29856"/>
    <lineage>
        <taxon>Eukaryota</taxon>
        <taxon>Fungi</taxon>
        <taxon>Dikarya</taxon>
        <taxon>Ascomycota</taxon>
        <taxon>Pezizomycotina</taxon>
        <taxon>Sordariomycetes</taxon>
        <taxon>Hypocreomycetidae</taxon>
        <taxon>Hypocreales</taxon>
        <taxon>Bionectriaceae</taxon>
        <taxon>Clonostachys</taxon>
    </lineage>
</organism>
<keyword evidence="8" id="KW-0472">Membrane</keyword>
<keyword evidence="8" id="KW-0812">Transmembrane</keyword>
<dbReference type="InterPro" id="IPR054579">
    <property type="entry name" value="GCE-like_dom"/>
</dbReference>
<name>A0A0B7JSV4_BIOOC</name>
<dbReference type="Gene3D" id="3.40.50.1820">
    <property type="entry name" value="alpha/beta hydrolase"/>
    <property type="match status" value="1"/>
</dbReference>
<dbReference type="Pfam" id="PF22244">
    <property type="entry name" value="GCE_fung"/>
    <property type="match status" value="1"/>
</dbReference>
<dbReference type="SUPFAM" id="SSF53474">
    <property type="entry name" value="alpha/beta-Hydrolases"/>
    <property type="match status" value="1"/>
</dbReference>
<evidence type="ECO:0000256" key="8">
    <source>
        <dbReference type="SAM" id="Phobius"/>
    </source>
</evidence>
<dbReference type="InterPro" id="IPR029058">
    <property type="entry name" value="AB_hydrolase_fold"/>
</dbReference>
<evidence type="ECO:0000256" key="3">
    <source>
        <dbReference type="ARBA" id="ARBA00022729"/>
    </source>
</evidence>
<dbReference type="ESTHER" id="biooc-a0a0b7jsv4">
    <property type="family name" value="Glucuronoyl_esterase"/>
</dbReference>
<evidence type="ECO:0000256" key="1">
    <source>
        <dbReference type="ARBA" id="ARBA00010092"/>
    </source>
</evidence>
<dbReference type="EC" id="3.1.1.117" evidence="7"/>
<evidence type="ECO:0000256" key="7">
    <source>
        <dbReference type="ARBA" id="ARBA00026105"/>
    </source>
</evidence>
<dbReference type="GO" id="GO:0046274">
    <property type="term" value="P:lignin catabolic process"/>
    <property type="evidence" value="ECO:0007669"/>
    <property type="project" value="UniProtKB-KW"/>
</dbReference>
<reference evidence="10" key="1">
    <citation type="submission" date="2015-01" db="EMBL/GenBank/DDBJ databases">
        <authorList>
            <person name="Durling Mikael"/>
        </authorList>
    </citation>
    <scope>NUCLEOTIDE SEQUENCE</scope>
</reference>
<comment type="similarity">
    <text evidence="1">Belongs to the carbohydrate esterase 15 (CE15) family.</text>
</comment>
<dbReference type="EMBL" id="CDPU01000004">
    <property type="protein sequence ID" value="CEO46322.1"/>
    <property type="molecule type" value="Genomic_DNA"/>
</dbReference>
<feature type="domain" description="4-O-methyl-glucuronoyl methylesterase-like" evidence="9">
    <location>
        <begin position="134"/>
        <end position="365"/>
    </location>
</feature>
<sequence length="430" mass="45632">MAGGFIKGYLSDHKNSKYSKYSNYIYQKNIENIMIYVLSVALLFGFAVTALPATPVSPLLERQACSPSSNIPAVSTTYLPDPFVFADGTRVTSVDQWSCRQQEILNAYQQYEFGDLPPAPSSLTASLSGNTLSITVSVSGKSSTFTASISGRSGSSAQPAIIAIGGYSIPIPSGVATITFNNDGFAQQNGGGSRGIGTFYDLHGNGHSAGALTAWAWGVSRIIDALEKLGSSATGIDTTRLGVTGCSRNGKGAFVVGALDKRIALTIPQESGAGGAACWRISDAEKALGKNIQTASQIVGENVWFSTRFNQWTSKTNTLPYDHHLLAGLIAPRGLYVPENVIDWLGPVSTTACMRAGRLIYKALGKQQNMGVSVAAAHNHCQFPSSQNSELTEFINYFLLKGSSAPQDLDKSAVSADVNKYINWSVPTLA</sequence>
<proteinExistence type="inferred from homology"/>
<evidence type="ECO:0000256" key="2">
    <source>
        <dbReference type="ARBA" id="ARBA00022487"/>
    </source>
</evidence>
<evidence type="ECO:0000259" key="9">
    <source>
        <dbReference type="Pfam" id="PF22244"/>
    </source>
</evidence>
<comment type="catalytic activity">
    <reaction evidence="6">
        <text>a 4-O-methyl-alpha-D-glucuronosyl ester derivative + H2O = 4-O-methyl-alpha-D-glucuronate derivative + an alcohol + H(+)</text>
        <dbReference type="Rhea" id="RHEA:67452"/>
        <dbReference type="ChEBI" id="CHEBI:15377"/>
        <dbReference type="ChEBI" id="CHEBI:15378"/>
        <dbReference type="ChEBI" id="CHEBI:30879"/>
        <dbReference type="ChEBI" id="CHEBI:171667"/>
        <dbReference type="ChEBI" id="CHEBI:171668"/>
        <dbReference type="EC" id="3.1.1.117"/>
    </reaction>
    <physiologicalReaction direction="left-to-right" evidence="6">
        <dbReference type="Rhea" id="RHEA:67453"/>
    </physiologicalReaction>
</comment>
<evidence type="ECO:0000256" key="6">
    <source>
        <dbReference type="ARBA" id="ARBA00024511"/>
    </source>
</evidence>
<keyword evidence="2" id="KW-0719">Serine esterase</keyword>
<dbReference type="GO" id="GO:0052689">
    <property type="term" value="F:carboxylic ester hydrolase activity"/>
    <property type="evidence" value="ECO:0007669"/>
    <property type="project" value="UniProtKB-KW"/>
</dbReference>
<evidence type="ECO:0000313" key="10">
    <source>
        <dbReference type="EMBL" id="CEO46322.1"/>
    </source>
</evidence>
<protein>
    <recommendedName>
        <fullName evidence="7">(4-O-methyl)-D-glucuronate--lignin esterase</fullName>
        <ecNumber evidence="7">3.1.1.117</ecNumber>
    </recommendedName>
</protein>
<dbReference type="AlphaFoldDB" id="A0A0B7JSV4"/>
<evidence type="ECO:0000256" key="5">
    <source>
        <dbReference type="ARBA" id="ARBA00023185"/>
    </source>
</evidence>
<evidence type="ECO:0000256" key="4">
    <source>
        <dbReference type="ARBA" id="ARBA00022801"/>
    </source>
</evidence>
<accession>A0A0B7JSV4</accession>
<feature type="transmembrane region" description="Helical" evidence="8">
    <location>
        <begin position="33"/>
        <end position="53"/>
    </location>
</feature>
<keyword evidence="5" id="KW-0439">Lignin degradation</keyword>
<gene>
    <name evidence="10" type="ORF">BN869_000002377_1</name>
</gene>
<keyword evidence="8" id="KW-1133">Transmembrane helix</keyword>